<evidence type="ECO:0000313" key="4">
    <source>
        <dbReference type="Proteomes" id="UP000440578"/>
    </source>
</evidence>
<reference evidence="3 4" key="1">
    <citation type="submission" date="2019-07" db="EMBL/GenBank/DDBJ databases">
        <title>Draft genome assembly of a fouling barnacle, Amphibalanus amphitrite (Darwin, 1854): The first reference genome for Thecostraca.</title>
        <authorList>
            <person name="Kim W."/>
        </authorList>
    </citation>
    <scope>NUCLEOTIDE SEQUENCE [LARGE SCALE GENOMIC DNA]</scope>
    <source>
        <strain evidence="3">SNU_AA5</strain>
        <tissue evidence="3">Soma without cirri and trophi</tissue>
    </source>
</reference>
<feature type="chain" id="PRO_5025619981" evidence="2">
    <location>
        <begin position="21"/>
        <end position="231"/>
    </location>
</feature>
<name>A0A6A4W9F2_AMPAM</name>
<feature type="region of interest" description="Disordered" evidence="1">
    <location>
        <begin position="61"/>
        <end position="86"/>
    </location>
</feature>
<dbReference type="InterPro" id="IPR006631">
    <property type="entry name" value="DM4_12"/>
</dbReference>
<dbReference type="AlphaFoldDB" id="A0A6A4W9F2"/>
<feature type="signal peptide" evidence="2">
    <location>
        <begin position="1"/>
        <end position="20"/>
    </location>
</feature>
<evidence type="ECO:0000313" key="3">
    <source>
        <dbReference type="EMBL" id="KAF0304026.1"/>
    </source>
</evidence>
<comment type="caution">
    <text evidence="3">The sequence shown here is derived from an EMBL/GenBank/DDBJ whole genome shotgun (WGS) entry which is preliminary data.</text>
</comment>
<gene>
    <name evidence="3" type="ORF">FJT64_024068</name>
</gene>
<dbReference type="PANTHER" id="PTHR21398:SF6">
    <property type="entry name" value="AGAP007094-PA"/>
    <property type="match status" value="1"/>
</dbReference>
<keyword evidence="4" id="KW-1185">Reference proteome</keyword>
<dbReference type="PANTHER" id="PTHR21398">
    <property type="entry name" value="AGAP007094-PA"/>
    <property type="match status" value="1"/>
</dbReference>
<dbReference type="SMART" id="SM00718">
    <property type="entry name" value="DM4_12"/>
    <property type="match status" value="1"/>
</dbReference>
<keyword evidence="2" id="KW-0732">Signal</keyword>
<dbReference type="OrthoDB" id="6339724at2759"/>
<organism evidence="3 4">
    <name type="scientific">Amphibalanus amphitrite</name>
    <name type="common">Striped barnacle</name>
    <name type="synonym">Balanus amphitrite</name>
    <dbReference type="NCBI Taxonomy" id="1232801"/>
    <lineage>
        <taxon>Eukaryota</taxon>
        <taxon>Metazoa</taxon>
        <taxon>Ecdysozoa</taxon>
        <taxon>Arthropoda</taxon>
        <taxon>Crustacea</taxon>
        <taxon>Multicrustacea</taxon>
        <taxon>Cirripedia</taxon>
        <taxon>Thoracica</taxon>
        <taxon>Thoracicalcarea</taxon>
        <taxon>Balanomorpha</taxon>
        <taxon>Balanoidea</taxon>
        <taxon>Balanidae</taxon>
        <taxon>Amphibalaninae</taxon>
        <taxon>Amphibalanus</taxon>
    </lineage>
</organism>
<feature type="compositionally biased region" description="Basic and acidic residues" evidence="1">
    <location>
        <begin position="61"/>
        <end position="79"/>
    </location>
</feature>
<evidence type="ECO:0000256" key="1">
    <source>
        <dbReference type="SAM" id="MobiDB-lite"/>
    </source>
</evidence>
<dbReference type="Pfam" id="PF07841">
    <property type="entry name" value="DM4_12"/>
    <property type="match status" value="1"/>
</dbReference>
<dbReference type="EMBL" id="VIIS01000886">
    <property type="protein sequence ID" value="KAF0304026.1"/>
    <property type="molecule type" value="Genomic_DNA"/>
</dbReference>
<accession>A0A6A4W9F2</accession>
<dbReference type="Proteomes" id="UP000440578">
    <property type="component" value="Unassembled WGS sequence"/>
</dbReference>
<proteinExistence type="predicted"/>
<evidence type="ECO:0000256" key="2">
    <source>
        <dbReference type="SAM" id="SignalP"/>
    </source>
</evidence>
<sequence length="231" mass="25847">MRSLLVSAVLVAALAGLSRAQNSTVVPLRRTVGSSGRALPDGLIQPGNPYETWSSYYQRAEQDRRARHERTRRSADQPHSRQKRRYLGFPSGSYFDLEPEIYVPLFTDGDFSMRIDTEVTLRWTLPESFSIGRSSYSGDRLGIYETAQRTLDRFGVNGKACLLRAICEAAEYPVENEGLLGEILNIVLTASRAETESSKELEYTQAEYQGRALGNCYAAYPDCPVSVFNLV</sequence>
<protein>
    <submittedName>
        <fullName evidence="3">Uncharacterized protein</fullName>
    </submittedName>
</protein>